<gene>
    <name evidence="3" type="ORF">L1049_000906</name>
</gene>
<keyword evidence="2" id="KW-1133">Transmembrane helix</keyword>
<evidence type="ECO:0000313" key="4">
    <source>
        <dbReference type="Proteomes" id="UP001415857"/>
    </source>
</evidence>
<name>A0AAP0NBF5_LIQFO</name>
<accession>A0AAP0NBF5</accession>
<protein>
    <submittedName>
        <fullName evidence="3">Uncharacterized protein</fullName>
    </submittedName>
</protein>
<dbReference type="PANTHER" id="PTHR34379">
    <property type="entry name" value="OS07G0553800 PROTEIN"/>
    <property type="match status" value="1"/>
</dbReference>
<keyword evidence="4" id="KW-1185">Reference proteome</keyword>
<proteinExistence type="predicted"/>
<evidence type="ECO:0000256" key="1">
    <source>
        <dbReference type="SAM" id="MobiDB-lite"/>
    </source>
</evidence>
<reference evidence="3 4" key="1">
    <citation type="journal article" date="2024" name="Plant J.">
        <title>Genome sequences and population genomics reveal climatic adaptation and genomic divergence between two closely related sweetgum species.</title>
        <authorList>
            <person name="Xu W.Q."/>
            <person name="Ren C.Q."/>
            <person name="Zhang X.Y."/>
            <person name="Comes H.P."/>
            <person name="Liu X.H."/>
            <person name="Li Y.G."/>
            <person name="Kettle C.J."/>
            <person name="Jalonen R."/>
            <person name="Gaisberger H."/>
            <person name="Ma Y.Z."/>
            <person name="Qiu Y.X."/>
        </authorList>
    </citation>
    <scope>NUCLEOTIDE SEQUENCE [LARGE SCALE GENOMIC DNA]</scope>
    <source>
        <strain evidence="3">Hangzhou</strain>
    </source>
</reference>
<keyword evidence="2" id="KW-0812">Transmembrane</keyword>
<comment type="caution">
    <text evidence="3">The sequence shown here is derived from an EMBL/GenBank/DDBJ whole genome shotgun (WGS) entry which is preliminary data.</text>
</comment>
<sequence length="287" mass="32259">MESIKNPRKKKTLKLMLCFRPAAMDDGSVVRTDDPTDCSGDPVFKYIAVRKDAENDGKVVVPMVVSSFPDERLKVLDEDVVVVESRRRKKGKVSRILKAVFFETSLAKKIGNRKARKNSSRSNSNKSTNDDKSQTPLDGKAMPTEPSEDDDRRLNSKTPSSSHPSSLTASFSRGSSSSSLRALNSGSLSDRKTSFPSNSMESKRWPDESCNYGLCLLLISLLVLIFWGRICAIFCTSTWLFFVPRRRIRQESPENVVESPPLFDSVEHKKRVIMEGLLGRSRTRVLY</sequence>
<keyword evidence="2" id="KW-0472">Membrane</keyword>
<dbReference type="EMBL" id="JBBPBK010000015">
    <property type="protein sequence ID" value="KAK9269137.1"/>
    <property type="molecule type" value="Genomic_DNA"/>
</dbReference>
<dbReference type="PANTHER" id="PTHR34379:SF6">
    <property type="entry name" value="PROTEIN 3F"/>
    <property type="match status" value="1"/>
</dbReference>
<feature type="compositionally biased region" description="Low complexity" evidence="1">
    <location>
        <begin position="156"/>
        <end position="188"/>
    </location>
</feature>
<feature type="region of interest" description="Disordered" evidence="1">
    <location>
        <begin position="112"/>
        <end position="205"/>
    </location>
</feature>
<evidence type="ECO:0000313" key="3">
    <source>
        <dbReference type="EMBL" id="KAK9269137.1"/>
    </source>
</evidence>
<organism evidence="3 4">
    <name type="scientific">Liquidambar formosana</name>
    <name type="common">Formosan gum</name>
    <dbReference type="NCBI Taxonomy" id="63359"/>
    <lineage>
        <taxon>Eukaryota</taxon>
        <taxon>Viridiplantae</taxon>
        <taxon>Streptophyta</taxon>
        <taxon>Embryophyta</taxon>
        <taxon>Tracheophyta</taxon>
        <taxon>Spermatophyta</taxon>
        <taxon>Magnoliopsida</taxon>
        <taxon>eudicotyledons</taxon>
        <taxon>Gunneridae</taxon>
        <taxon>Pentapetalae</taxon>
        <taxon>Saxifragales</taxon>
        <taxon>Altingiaceae</taxon>
        <taxon>Liquidambar</taxon>
    </lineage>
</organism>
<dbReference type="Proteomes" id="UP001415857">
    <property type="component" value="Unassembled WGS sequence"/>
</dbReference>
<evidence type="ECO:0000256" key="2">
    <source>
        <dbReference type="SAM" id="Phobius"/>
    </source>
</evidence>
<dbReference type="AlphaFoldDB" id="A0AAP0NBF5"/>
<feature type="transmembrane region" description="Helical" evidence="2">
    <location>
        <begin position="216"/>
        <end position="242"/>
    </location>
</feature>
<dbReference type="InterPro" id="IPR040411">
    <property type="entry name" value="At5g23160-like"/>
</dbReference>